<dbReference type="InterPro" id="IPR013324">
    <property type="entry name" value="RNA_pol_sigma_r3/r4-like"/>
</dbReference>
<evidence type="ECO:0000259" key="1">
    <source>
        <dbReference type="Pfam" id="PF08281"/>
    </source>
</evidence>
<dbReference type="InterPro" id="IPR036388">
    <property type="entry name" value="WH-like_DNA-bd_sf"/>
</dbReference>
<evidence type="ECO:0000313" key="3">
    <source>
        <dbReference type="Proteomes" id="UP000823485"/>
    </source>
</evidence>
<organism evidence="2 3">
    <name type="scientific">Siminovitchia thermophila</name>
    <dbReference type="NCBI Taxonomy" id="1245522"/>
    <lineage>
        <taxon>Bacteria</taxon>
        <taxon>Bacillati</taxon>
        <taxon>Bacillota</taxon>
        <taxon>Bacilli</taxon>
        <taxon>Bacillales</taxon>
        <taxon>Bacillaceae</taxon>
        <taxon>Siminovitchia</taxon>
    </lineage>
</organism>
<dbReference type="CDD" id="cd06171">
    <property type="entry name" value="Sigma70_r4"/>
    <property type="match status" value="1"/>
</dbReference>
<dbReference type="InterPro" id="IPR013249">
    <property type="entry name" value="RNA_pol_sigma70_r4_t2"/>
</dbReference>
<gene>
    <name evidence="2" type="ORF">JOC94_002445</name>
</gene>
<name>A0ABS2R728_9BACI</name>
<evidence type="ECO:0000313" key="2">
    <source>
        <dbReference type="EMBL" id="MBM7715458.1"/>
    </source>
</evidence>
<dbReference type="RefSeq" id="WP_236017068.1">
    <property type="nucleotide sequence ID" value="NZ_JAFBFH010000014.1"/>
</dbReference>
<dbReference type="Gene3D" id="1.10.10.10">
    <property type="entry name" value="Winged helix-like DNA-binding domain superfamily/Winged helix DNA-binding domain"/>
    <property type="match status" value="1"/>
</dbReference>
<sequence>MIDDMDFAIEWLETGWQPGTYRGVDKKTIYQIRSLECMDSIPDITEQLEDATERKSKMTREEKVILADILSSFSLRERQCYILHVAHGMSWAAISHELGISKSTVQAYIKRARNKVGKRINEVG</sequence>
<dbReference type="SUPFAM" id="SSF88659">
    <property type="entry name" value="Sigma3 and sigma4 domains of RNA polymerase sigma factors"/>
    <property type="match status" value="1"/>
</dbReference>
<dbReference type="EMBL" id="JAFBFH010000014">
    <property type="protein sequence ID" value="MBM7715458.1"/>
    <property type="molecule type" value="Genomic_DNA"/>
</dbReference>
<protein>
    <submittedName>
        <fullName evidence="2">RNA polymerase sigma-70 factor (ECF subfamily)</fullName>
    </submittedName>
</protein>
<comment type="caution">
    <text evidence="2">The sequence shown here is derived from an EMBL/GenBank/DDBJ whole genome shotgun (WGS) entry which is preliminary data.</text>
</comment>
<feature type="domain" description="RNA polymerase sigma factor 70 region 4 type 2" evidence="1">
    <location>
        <begin position="66"/>
        <end position="115"/>
    </location>
</feature>
<reference evidence="2 3" key="1">
    <citation type="submission" date="2021-01" db="EMBL/GenBank/DDBJ databases">
        <title>Genomic Encyclopedia of Type Strains, Phase IV (KMG-IV): sequencing the most valuable type-strain genomes for metagenomic binning, comparative biology and taxonomic classification.</title>
        <authorList>
            <person name="Goeker M."/>
        </authorList>
    </citation>
    <scope>NUCLEOTIDE SEQUENCE [LARGE SCALE GENOMIC DNA]</scope>
    <source>
        <strain evidence="2 3">DSM 105453</strain>
    </source>
</reference>
<dbReference type="Pfam" id="PF08281">
    <property type="entry name" value="Sigma70_r4_2"/>
    <property type="match status" value="1"/>
</dbReference>
<keyword evidence="3" id="KW-1185">Reference proteome</keyword>
<accession>A0ABS2R728</accession>
<proteinExistence type="predicted"/>
<dbReference type="Proteomes" id="UP000823485">
    <property type="component" value="Unassembled WGS sequence"/>
</dbReference>